<dbReference type="PROSITE" id="PS50526">
    <property type="entry name" value="RDRP_SSRNA_NEG_NONSEG"/>
    <property type="match status" value="1"/>
</dbReference>
<accession>A0A5S6QMP5</accession>
<dbReference type="InterPro" id="IPR014023">
    <property type="entry name" value="Mononeg_RNA_pol_cat"/>
</dbReference>
<proteinExistence type="predicted"/>
<dbReference type="GO" id="GO:0003968">
    <property type="term" value="F:RNA-directed RNA polymerase activity"/>
    <property type="evidence" value="ECO:0007669"/>
    <property type="project" value="InterPro"/>
</dbReference>
<reference evidence="3" key="1">
    <citation type="submission" date="2019-12" db="UniProtKB">
        <authorList>
            <consortium name="WormBaseParasite"/>
        </authorList>
    </citation>
    <scope>IDENTIFICATION</scope>
</reference>
<dbReference type="GO" id="GO:0005524">
    <property type="term" value="F:ATP binding"/>
    <property type="evidence" value="ECO:0007669"/>
    <property type="project" value="InterPro"/>
</dbReference>
<dbReference type="Pfam" id="PF00946">
    <property type="entry name" value="Mononeg_RNA_pol"/>
    <property type="match status" value="1"/>
</dbReference>
<dbReference type="STRING" id="70415.A0A5S6QMP5"/>
<name>A0A5S6QMP5_TRIMR</name>
<organism evidence="2 3">
    <name type="scientific">Trichuris muris</name>
    <name type="common">Mouse whipworm</name>
    <dbReference type="NCBI Taxonomy" id="70415"/>
    <lineage>
        <taxon>Eukaryota</taxon>
        <taxon>Metazoa</taxon>
        <taxon>Ecdysozoa</taxon>
        <taxon>Nematoda</taxon>
        <taxon>Enoplea</taxon>
        <taxon>Dorylaimia</taxon>
        <taxon>Trichinellida</taxon>
        <taxon>Trichuridae</taxon>
        <taxon>Trichuris</taxon>
    </lineage>
</organism>
<dbReference type="Proteomes" id="UP000046395">
    <property type="component" value="Unassembled WGS sequence"/>
</dbReference>
<dbReference type="WBParaSite" id="TMUE_2000008495.1">
    <property type="protein sequence ID" value="TMUE_2000008495.1"/>
    <property type="gene ID" value="WBGene00295205"/>
</dbReference>
<dbReference type="GO" id="GO:0004482">
    <property type="term" value="F:mRNA 5'-cap (guanine-N7-)-methyltransferase activity"/>
    <property type="evidence" value="ECO:0007669"/>
    <property type="project" value="InterPro"/>
</dbReference>
<keyword evidence="2" id="KW-1185">Reference proteome</keyword>
<sequence length="417" mass="47494">MLEVLSREDINIKEMMDKVMSREVPDAWKVVGVHAKERELKVAPRLFAMMPLEMRIYFCITEMNIAHTIFRFFPQQTMTQNEADLTQRLLRVTEQRTAKKNVLPVVINLDFEKWNLNWRQESMHGTLTFLDNVFVTTGLFSYTHEYFESSMFYLVSRYCVPAGLTQDNRLCPPESATVWYRDGSGKEGIRQKGWTLATVGALVLVESLTVVFGTRTGQGDSQVIVAMFDIPAGYTREQYVVKEATEIKALVESYMMRLSQVFNSIGLPVKREESWMHLDIFAYGKDILYRGAVLPMAIKRIMHIMPDVNDVFPSLTNSLATLFAAGQASCSKGVDCSVPFFISFVEGALLVISQCNYCVLTGRPCFPRKEVDLIREDDMFLMFILTMPHALGGYPILSLLEFLLRGHPDPCTEGFVL</sequence>
<evidence type="ECO:0000259" key="1">
    <source>
        <dbReference type="PROSITE" id="PS50526"/>
    </source>
</evidence>
<feature type="domain" description="RdRp catalytic" evidence="1">
    <location>
        <begin position="103"/>
        <end position="291"/>
    </location>
</feature>
<evidence type="ECO:0000313" key="2">
    <source>
        <dbReference type="Proteomes" id="UP000046395"/>
    </source>
</evidence>
<dbReference type="AlphaFoldDB" id="A0A5S6QMP5"/>
<evidence type="ECO:0000313" key="3">
    <source>
        <dbReference type="WBParaSite" id="TMUE_2000008495.1"/>
    </source>
</evidence>
<protein>
    <submittedName>
        <fullName evidence="3">RdRp catalytic domain-containing protein</fullName>
    </submittedName>
</protein>